<gene>
    <name evidence="4" type="ORF">IMG5_087040</name>
</gene>
<evidence type="ECO:0008006" key="6">
    <source>
        <dbReference type="Google" id="ProtNLM"/>
    </source>
</evidence>
<proteinExistence type="inferred from homology"/>
<dbReference type="InParanoid" id="G0QR12"/>
<dbReference type="GeneID" id="14908506"/>
<dbReference type="HAMAP" id="MF_00511">
    <property type="entry name" value="Ribosomal_eS17"/>
    <property type="match status" value="1"/>
</dbReference>
<dbReference type="NCBIfam" id="NF002242">
    <property type="entry name" value="PRK01151.1"/>
    <property type="match status" value="1"/>
</dbReference>
<protein>
    <recommendedName>
        <fullName evidence="6">40S ribosomal protein S17</fullName>
    </recommendedName>
</protein>
<dbReference type="GO" id="GO:0005840">
    <property type="term" value="C:ribosome"/>
    <property type="evidence" value="ECO:0007669"/>
    <property type="project" value="UniProtKB-KW"/>
</dbReference>
<dbReference type="FunCoup" id="G0QR12">
    <property type="interactions" value="470"/>
</dbReference>
<keyword evidence="5" id="KW-1185">Reference proteome</keyword>
<dbReference type="OrthoDB" id="301657at2759"/>
<dbReference type="Pfam" id="PF00833">
    <property type="entry name" value="Ribosomal_S17e"/>
    <property type="match status" value="1"/>
</dbReference>
<accession>G0QR12</accession>
<dbReference type="GO" id="GO:0006412">
    <property type="term" value="P:translation"/>
    <property type="evidence" value="ECO:0007669"/>
    <property type="project" value="InterPro"/>
</dbReference>
<dbReference type="PROSITE" id="PS00712">
    <property type="entry name" value="RIBOSOMAL_S17E"/>
    <property type="match status" value="1"/>
</dbReference>
<evidence type="ECO:0000313" key="5">
    <source>
        <dbReference type="Proteomes" id="UP000008983"/>
    </source>
</evidence>
<dbReference type="Proteomes" id="UP000008983">
    <property type="component" value="Unassembled WGS sequence"/>
</dbReference>
<dbReference type="GO" id="GO:0005829">
    <property type="term" value="C:cytosol"/>
    <property type="evidence" value="ECO:0007669"/>
    <property type="project" value="UniProtKB-ARBA"/>
</dbReference>
<evidence type="ECO:0000256" key="1">
    <source>
        <dbReference type="ARBA" id="ARBA00010444"/>
    </source>
</evidence>
<evidence type="ECO:0000256" key="2">
    <source>
        <dbReference type="ARBA" id="ARBA00022980"/>
    </source>
</evidence>
<name>G0QR12_ICHMU</name>
<dbReference type="PANTHER" id="PTHR10732">
    <property type="entry name" value="40S RIBOSOMAL PROTEIN S17"/>
    <property type="match status" value="1"/>
</dbReference>
<dbReference type="OMA" id="HTEHIEV"/>
<comment type="similarity">
    <text evidence="1">Belongs to the eukaryotic ribosomal protein eS17 family.</text>
</comment>
<evidence type="ECO:0000313" key="4">
    <source>
        <dbReference type="EMBL" id="EGR32345.1"/>
    </source>
</evidence>
<dbReference type="GO" id="GO:1990904">
    <property type="term" value="C:ribonucleoprotein complex"/>
    <property type="evidence" value="ECO:0007669"/>
    <property type="project" value="UniProtKB-KW"/>
</dbReference>
<dbReference type="eggNOG" id="KOG0187">
    <property type="taxonomic scope" value="Eukaryota"/>
</dbReference>
<sequence>MGRVRTKTVKRAAKSLIEHYFSKMTNDFHFNKKILSEVAQVPSKRLRNKIAGFATHLMKRIQKGPVRGISLKVQEEERERRLDFVPENSAINVEQVIIDNDTREMLKKIGFSNLPGLVNQRRQ</sequence>
<evidence type="ECO:0000256" key="3">
    <source>
        <dbReference type="ARBA" id="ARBA00023274"/>
    </source>
</evidence>
<dbReference type="Gene3D" id="1.10.60.20">
    <property type="entry name" value="Ribosomal protein S17e-like"/>
    <property type="match status" value="1"/>
</dbReference>
<dbReference type="GO" id="GO:0003735">
    <property type="term" value="F:structural constituent of ribosome"/>
    <property type="evidence" value="ECO:0007669"/>
    <property type="project" value="InterPro"/>
</dbReference>
<dbReference type="EMBL" id="GL983708">
    <property type="protein sequence ID" value="EGR32345.1"/>
    <property type="molecule type" value="Genomic_DNA"/>
</dbReference>
<dbReference type="InterPro" id="IPR036401">
    <property type="entry name" value="Ribosomal_eS17_sf"/>
</dbReference>
<dbReference type="STRING" id="857967.G0QR12"/>
<dbReference type="RefSeq" id="XP_004035831.1">
    <property type="nucleotide sequence ID" value="XM_004035783.1"/>
</dbReference>
<keyword evidence="3" id="KW-0687">Ribonucleoprotein</keyword>
<dbReference type="InterPro" id="IPR018273">
    <property type="entry name" value="Ribosomal_eS17_CS"/>
</dbReference>
<dbReference type="InterPro" id="IPR001210">
    <property type="entry name" value="Ribosomal_eS17"/>
</dbReference>
<organism evidence="4 5">
    <name type="scientific">Ichthyophthirius multifiliis</name>
    <name type="common">White spot disease agent</name>
    <name type="synonym">Ich</name>
    <dbReference type="NCBI Taxonomy" id="5932"/>
    <lineage>
        <taxon>Eukaryota</taxon>
        <taxon>Sar</taxon>
        <taxon>Alveolata</taxon>
        <taxon>Ciliophora</taxon>
        <taxon>Intramacronucleata</taxon>
        <taxon>Oligohymenophorea</taxon>
        <taxon>Hymenostomatida</taxon>
        <taxon>Ophryoglenina</taxon>
        <taxon>Ichthyophthirius</taxon>
    </lineage>
</organism>
<reference evidence="4 5" key="1">
    <citation type="submission" date="2011-07" db="EMBL/GenBank/DDBJ databases">
        <authorList>
            <person name="Coyne R."/>
            <person name="Brami D."/>
            <person name="Johnson J."/>
            <person name="Hostetler J."/>
            <person name="Hannick L."/>
            <person name="Clark T."/>
            <person name="Cassidy-Hanley D."/>
            <person name="Inman J."/>
        </authorList>
    </citation>
    <scope>NUCLEOTIDE SEQUENCE [LARGE SCALE GENOMIC DNA]</scope>
    <source>
        <strain evidence="4 5">G5</strain>
    </source>
</reference>
<dbReference type="FunFam" id="1.10.60.20:FF:000001">
    <property type="entry name" value="40S ribosomal protein S17"/>
    <property type="match status" value="1"/>
</dbReference>
<keyword evidence="2" id="KW-0689">Ribosomal protein</keyword>
<dbReference type="PANTHER" id="PTHR10732:SF0">
    <property type="entry name" value="40S RIBOSOMAL PROTEIN S17"/>
    <property type="match status" value="1"/>
</dbReference>
<dbReference type="AlphaFoldDB" id="G0QR12"/>
<dbReference type="SUPFAM" id="SSF116820">
    <property type="entry name" value="Rps17e-like"/>
    <property type="match status" value="1"/>
</dbReference>